<evidence type="ECO:0000313" key="1">
    <source>
        <dbReference type="EMBL" id="QVT78297.1"/>
    </source>
</evidence>
<reference evidence="1 2" key="1">
    <citation type="submission" date="2021-05" db="EMBL/GenBank/DDBJ databases">
        <title>Complete genome of Nocardioides aquaticus KCTC 9944T isolated from meromictic and hypersaline Ekho Lake, Antarctica.</title>
        <authorList>
            <person name="Hwang K."/>
            <person name="Kim K.M."/>
            <person name="Choe H."/>
        </authorList>
    </citation>
    <scope>NUCLEOTIDE SEQUENCE [LARGE SCALE GENOMIC DNA]</scope>
    <source>
        <strain evidence="1 2">KCTC 9944</strain>
    </source>
</reference>
<gene>
    <name evidence="1" type="ORF">ENKNEFLB_00670</name>
</gene>
<sequence length="445" mass="48479">MTTAARTRGRTVGRTLGALALLQATLPVDSVVTAAALLRRRRAEPAPAAQRRTVLVSGGKMSKSLVLARAFHAAGHRVVLVESGRYRLTAHRFSRAVDAFRVVPHETDPAYAAALVEVARSEGADVYVPVCSPASSIADADVRADLEAVGCEVVHLGPADLRMVDDKASFAEAAVAAGLAVPDSYRITDPQQVLDLDLAGRPRPYILKSIPYDPVRRLDLTLLPRPTRAETEAFVRSLPISPEQPWILQEFVEGTEYCTHGTVRDGRLQMHVCCRSSAWQLTYDHVDHPGIRAWVETFVAAQGEGFTGQVSLDFIEDADGVVRAIECNPRTHSAITLLDGHPGLAAAYLEDAPAGAPALEPVGARPTYWTYHELYLGLRHPRSLPGRLRTLRGGRDAVFDAADPVPFWWLHHVHVPALLLGNLVRLRPWLKIDLNIGKLVEPAGD</sequence>
<accession>A0ABX8ECU8</accession>
<organism evidence="1 2">
    <name type="scientific">Nocardioides aquaticus</name>
    <dbReference type="NCBI Taxonomy" id="160826"/>
    <lineage>
        <taxon>Bacteria</taxon>
        <taxon>Bacillati</taxon>
        <taxon>Actinomycetota</taxon>
        <taxon>Actinomycetes</taxon>
        <taxon>Propionibacteriales</taxon>
        <taxon>Nocardioidaceae</taxon>
        <taxon>Nocardioides</taxon>
    </lineage>
</organism>
<evidence type="ECO:0000313" key="2">
    <source>
        <dbReference type="Proteomes" id="UP000679307"/>
    </source>
</evidence>
<dbReference type="Proteomes" id="UP000679307">
    <property type="component" value="Chromosome"/>
</dbReference>
<proteinExistence type="predicted"/>
<dbReference type="EMBL" id="CP075371">
    <property type="protein sequence ID" value="QVT78297.1"/>
    <property type="molecule type" value="Genomic_DNA"/>
</dbReference>
<keyword evidence="2" id="KW-1185">Reference proteome</keyword>
<evidence type="ECO:0008006" key="3">
    <source>
        <dbReference type="Google" id="ProtNLM"/>
    </source>
</evidence>
<protein>
    <recommendedName>
        <fullName evidence="3">ATP-grasp enzyme</fullName>
    </recommendedName>
</protein>
<name>A0ABX8ECU8_9ACTN</name>